<dbReference type="AlphaFoldDB" id="A0A540R8P2"/>
<dbReference type="SUPFAM" id="SSF88946">
    <property type="entry name" value="Sigma2 domain of RNA polymerase sigma factors"/>
    <property type="match status" value="1"/>
</dbReference>
<dbReference type="Pfam" id="PF04542">
    <property type="entry name" value="Sigma70_r2"/>
    <property type="match status" value="1"/>
</dbReference>
<evidence type="ECO:0000256" key="1">
    <source>
        <dbReference type="ARBA" id="ARBA00010641"/>
    </source>
</evidence>
<reference evidence="8 9" key="1">
    <citation type="submission" date="2019-06" db="EMBL/GenBank/DDBJ databases">
        <title>Draft genome of C. phoceense Strain 272.</title>
        <authorList>
            <person name="Pacheco L.G.C."/>
            <person name="Barberis C.M."/>
            <person name="Almuzara M.N."/>
            <person name="Traglia G.M."/>
            <person name="Santos C.S."/>
            <person name="Rocha D.J.P.G."/>
            <person name="Aguiar E.R.G.R."/>
            <person name="Vay C.A."/>
        </authorList>
    </citation>
    <scope>NUCLEOTIDE SEQUENCE [LARGE SCALE GENOMIC DNA]</scope>
    <source>
        <strain evidence="8 9">272</strain>
    </source>
</reference>
<name>A0A540R8P2_9CORY</name>
<sequence length="204" mass="22134">MSAPVLEGKVRSTSVSTMSPDKLDRLNDLLVASAAGDTHAFSEFYDALAPLVYGVTLHVLRNPALAEEVAQDVFVEVWSKAAHFDPARGSARTWVGRIAHGRAVDRLRSHIASVERDDREATLRAALRGDDVETDALDRVESQRLRAAVAAIGEPHSTAVELAFFGGLTHAELAESTGVPLGTAKTRVRDGVRKLKELMAREER</sequence>
<dbReference type="NCBIfam" id="TIGR02937">
    <property type="entry name" value="sigma70-ECF"/>
    <property type="match status" value="1"/>
</dbReference>
<keyword evidence="5" id="KW-0804">Transcription</keyword>
<evidence type="ECO:0000313" key="9">
    <source>
        <dbReference type="Proteomes" id="UP000318080"/>
    </source>
</evidence>
<evidence type="ECO:0000259" key="7">
    <source>
        <dbReference type="Pfam" id="PF04545"/>
    </source>
</evidence>
<dbReference type="InterPro" id="IPR014284">
    <property type="entry name" value="RNA_pol_sigma-70_dom"/>
</dbReference>
<feature type="domain" description="RNA polymerase sigma-70 region 2" evidence="6">
    <location>
        <begin position="44"/>
        <end position="110"/>
    </location>
</feature>
<evidence type="ECO:0000256" key="4">
    <source>
        <dbReference type="ARBA" id="ARBA00023125"/>
    </source>
</evidence>
<dbReference type="InterPro" id="IPR039425">
    <property type="entry name" value="RNA_pol_sigma-70-like"/>
</dbReference>
<dbReference type="GO" id="GO:0003677">
    <property type="term" value="F:DNA binding"/>
    <property type="evidence" value="ECO:0007669"/>
    <property type="project" value="UniProtKB-KW"/>
</dbReference>
<keyword evidence="9" id="KW-1185">Reference proteome</keyword>
<evidence type="ECO:0000313" key="8">
    <source>
        <dbReference type="EMBL" id="TQE44106.1"/>
    </source>
</evidence>
<evidence type="ECO:0000256" key="2">
    <source>
        <dbReference type="ARBA" id="ARBA00023015"/>
    </source>
</evidence>
<protein>
    <submittedName>
        <fullName evidence="8">Sigma-70 family RNA polymerase sigma factor</fullName>
    </submittedName>
</protein>
<dbReference type="Pfam" id="PF04545">
    <property type="entry name" value="Sigma70_r4"/>
    <property type="match status" value="1"/>
</dbReference>
<evidence type="ECO:0000259" key="6">
    <source>
        <dbReference type="Pfam" id="PF04542"/>
    </source>
</evidence>
<evidence type="ECO:0000256" key="3">
    <source>
        <dbReference type="ARBA" id="ARBA00023082"/>
    </source>
</evidence>
<keyword evidence="2" id="KW-0805">Transcription regulation</keyword>
<dbReference type="PANTHER" id="PTHR43133:SF66">
    <property type="entry name" value="ECF RNA POLYMERASE SIGMA FACTOR SIGK"/>
    <property type="match status" value="1"/>
</dbReference>
<dbReference type="InterPro" id="IPR007630">
    <property type="entry name" value="RNA_pol_sigma70_r4"/>
</dbReference>
<evidence type="ECO:0000256" key="5">
    <source>
        <dbReference type="ARBA" id="ARBA00023163"/>
    </source>
</evidence>
<dbReference type="InterPro" id="IPR007627">
    <property type="entry name" value="RNA_pol_sigma70_r2"/>
</dbReference>
<dbReference type="GO" id="GO:0006352">
    <property type="term" value="P:DNA-templated transcription initiation"/>
    <property type="evidence" value="ECO:0007669"/>
    <property type="project" value="InterPro"/>
</dbReference>
<accession>A0A540R8P2</accession>
<dbReference type="Proteomes" id="UP000318080">
    <property type="component" value="Unassembled WGS sequence"/>
</dbReference>
<gene>
    <name evidence="8" type="ORF">EJK80_02935</name>
</gene>
<dbReference type="STRING" id="1686286.GCA_900092335_01299"/>
<dbReference type="GO" id="GO:0016987">
    <property type="term" value="F:sigma factor activity"/>
    <property type="evidence" value="ECO:0007669"/>
    <property type="project" value="UniProtKB-KW"/>
</dbReference>
<organism evidence="8 9">
    <name type="scientific">Corynebacterium phoceense</name>
    <dbReference type="NCBI Taxonomy" id="1686286"/>
    <lineage>
        <taxon>Bacteria</taxon>
        <taxon>Bacillati</taxon>
        <taxon>Actinomycetota</taxon>
        <taxon>Actinomycetes</taxon>
        <taxon>Mycobacteriales</taxon>
        <taxon>Corynebacteriaceae</taxon>
        <taxon>Corynebacterium</taxon>
    </lineage>
</organism>
<dbReference type="InterPro" id="IPR013324">
    <property type="entry name" value="RNA_pol_sigma_r3/r4-like"/>
</dbReference>
<dbReference type="PANTHER" id="PTHR43133">
    <property type="entry name" value="RNA POLYMERASE ECF-TYPE SIGMA FACTO"/>
    <property type="match status" value="1"/>
</dbReference>
<keyword evidence="4" id="KW-0238">DNA-binding</keyword>
<keyword evidence="3" id="KW-0731">Sigma factor</keyword>
<comment type="similarity">
    <text evidence="1">Belongs to the sigma-70 factor family. ECF subfamily.</text>
</comment>
<feature type="domain" description="RNA polymerase sigma-70 region 4" evidence="7">
    <location>
        <begin position="156"/>
        <end position="197"/>
    </location>
</feature>
<dbReference type="EMBL" id="VHIR01000003">
    <property type="protein sequence ID" value="TQE44106.1"/>
    <property type="molecule type" value="Genomic_DNA"/>
</dbReference>
<dbReference type="Gene3D" id="1.10.10.10">
    <property type="entry name" value="Winged helix-like DNA-binding domain superfamily/Winged helix DNA-binding domain"/>
    <property type="match status" value="1"/>
</dbReference>
<dbReference type="InterPro" id="IPR013325">
    <property type="entry name" value="RNA_pol_sigma_r2"/>
</dbReference>
<dbReference type="Gene3D" id="1.10.1740.10">
    <property type="match status" value="1"/>
</dbReference>
<dbReference type="InterPro" id="IPR036388">
    <property type="entry name" value="WH-like_DNA-bd_sf"/>
</dbReference>
<comment type="caution">
    <text evidence="8">The sequence shown here is derived from an EMBL/GenBank/DDBJ whole genome shotgun (WGS) entry which is preliminary data.</text>
</comment>
<dbReference type="SUPFAM" id="SSF88659">
    <property type="entry name" value="Sigma3 and sigma4 domains of RNA polymerase sigma factors"/>
    <property type="match status" value="1"/>
</dbReference>
<proteinExistence type="inferred from homology"/>